<dbReference type="InterPro" id="IPR013968">
    <property type="entry name" value="PKS_KR"/>
</dbReference>
<dbReference type="Pfam" id="PF08990">
    <property type="entry name" value="Docking"/>
    <property type="match status" value="1"/>
</dbReference>
<dbReference type="GO" id="GO:0004315">
    <property type="term" value="F:3-oxoacyl-[acyl-carrier-protein] synthase activity"/>
    <property type="evidence" value="ECO:0007669"/>
    <property type="project" value="InterPro"/>
</dbReference>
<dbReference type="Pfam" id="PF00698">
    <property type="entry name" value="Acyl_transf_1"/>
    <property type="match status" value="1"/>
</dbReference>
<dbReference type="PANTHER" id="PTHR43775:SF51">
    <property type="entry name" value="INACTIVE PHENOLPHTHIOCEROL SYNTHESIS POLYKETIDE SYNTHASE TYPE I PKS1-RELATED"/>
    <property type="match status" value="1"/>
</dbReference>
<comment type="caution">
    <text evidence="11">The sequence shown here is derived from an EMBL/GenBank/DDBJ whole genome shotgun (WGS) entry which is preliminary data.</text>
</comment>
<dbReference type="Pfam" id="PF08659">
    <property type="entry name" value="KR"/>
    <property type="match status" value="1"/>
</dbReference>
<dbReference type="InterPro" id="IPR016036">
    <property type="entry name" value="Malonyl_transacylase_ACP-bd"/>
</dbReference>
<dbReference type="Gene3D" id="3.40.50.720">
    <property type="entry name" value="NAD(P)-binding Rossmann-like Domain"/>
    <property type="match status" value="1"/>
</dbReference>
<dbReference type="SMART" id="SM00823">
    <property type="entry name" value="PKS_PP"/>
    <property type="match status" value="1"/>
</dbReference>
<dbReference type="Pfam" id="PF02801">
    <property type="entry name" value="Ketoacyl-synt_C"/>
    <property type="match status" value="1"/>
</dbReference>
<dbReference type="InterPro" id="IPR036291">
    <property type="entry name" value="NAD(P)-bd_dom_sf"/>
</dbReference>
<dbReference type="InterPro" id="IPR009081">
    <property type="entry name" value="PP-bd_ACP"/>
</dbReference>
<dbReference type="InterPro" id="IPR050091">
    <property type="entry name" value="PKS_NRPS_Biosynth_Enz"/>
</dbReference>
<keyword evidence="2" id="KW-0596">Phosphopantetheine</keyword>
<dbReference type="InterPro" id="IPR020806">
    <property type="entry name" value="PKS_PP-bd"/>
</dbReference>
<evidence type="ECO:0000256" key="8">
    <source>
        <dbReference type="SAM" id="Coils"/>
    </source>
</evidence>
<dbReference type="SMART" id="SM00827">
    <property type="entry name" value="PKS_AT"/>
    <property type="match status" value="1"/>
</dbReference>
<dbReference type="PROSITE" id="PS00606">
    <property type="entry name" value="KS3_1"/>
    <property type="match status" value="1"/>
</dbReference>
<dbReference type="GO" id="GO:0004312">
    <property type="term" value="F:fatty acid synthase activity"/>
    <property type="evidence" value="ECO:0007669"/>
    <property type="project" value="TreeGrafter"/>
</dbReference>
<dbReference type="SMART" id="SM00822">
    <property type="entry name" value="PKS_KR"/>
    <property type="match status" value="1"/>
</dbReference>
<protein>
    <submittedName>
        <fullName evidence="11">Putative polyketide synthase</fullName>
    </submittedName>
</protein>
<feature type="coiled-coil region" evidence="8">
    <location>
        <begin position="7"/>
        <end position="34"/>
    </location>
</feature>
<dbReference type="eggNOG" id="COG3321">
    <property type="taxonomic scope" value="Bacteria"/>
</dbReference>
<evidence type="ECO:0000256" key="1">
    <source>
        <dbReference type="ARBA" id="ARBA00001957"/>
    </source>
</evidence>
<name>H0R6L2_9ACTN</name>
<evidence type="ECO:0000313" key="12">
    <source>
        <dbReference type="Proteomes" id="UP000035034"/>
    </source>
</evidence>
<dbReference type="SUPFAM" id="SSF53901">
    <property type="entry name" value="Thiolase-like"/>
    <property type="match status" value="1"/>
</dbReference>
<dbReference type="InterPro" id="IPR015083">
    <property type="entry name" value="NorB/c/GfsB-D-like_docking"/>
</dbReference>
<dbReference type="InterPro" id="IPR016039">
    <property type="entry name" value="Thiolase-like"/>
</dbReference>
<dbReference type="SMART" id="SM01294">
    <property type="entry name" value="PKS_PP_betabranch"/>
    <property type="match status" value="1"/>
</dbReference>
<keyword evidence="12" id="KW-1185">Reference proteome</keyword>
<dbReference type="GO" id="GO:0006633">
    <property type="term" value="P:fatty acid biosynthetic process"/>
    <property type="evidence" value="ECO:0007669"/>
    <property type="project" value="InterPro"/>
</dbReference>
<dbReference type="Pfam" id="PF16197">
    <property type="entry name" value="KAsynt_C_assoc"/>
    <property type="match status" value="1"/>
</dbReference>
<dbReference type="PROSITE" id="PS50075">
    <property type="entry name" value="CARRIER"/>
    <property type="match status" value="1"/>
</dbReference>
<keyword evidence="8" id="KW-0175">Coiled coil</keyword>
<dbReference type="EMBL" id="BAEH01000125">
    <property type="protein sequence ID" value="GAB20713.1"/>
    <property type="molecule type" value="Genomic_DNA"/>
</dbReference>
<dbReference type="InterPro" id="IPR001227">
    <property type="entry name" value="Ac_transferase_dom_sf"/>
</dbReference>
<dbReference type="InterPro" id="IPR018201">
    <property type="entry name" value="Ketoacyl_synth_AS"/>
</dbReference>
<proteinExistence type="predicted"/>
<comment type="cofactor">
    <cofactor evidence="1">
        <name>pantetheine 4'-phosphate</name>
        <dbReference type="ChEBI" id="CHEBI:47942"/>
    </cofactor>
</comment>
<dbReference type="FunFam" id="3.40.47.10:FF:000019">
    <property type="entry name" value="Polyketide synthase type I"/>
    <property type="match status" value="1"/>
</dbReference>
<gene>
    <name evidence="11" type="ORF">GOEFS_125_00020</name>
</gene>
<reference evidence="11 12" key="1">
    <citation type="submission" date="2011-12" db="EMBL/GenBank/DDBJ databases">
        <title>Whole genome shotgun sequence of Gordonia effusa NBRC 100432.</title>
        <authorList>
            <person name="Yoshida I."/>
            <person name="Takarada H."/>
            <person name="Hosoyama A."/>
            <person name="Tsuchikane K."/>
            <person name="Katsumata H."/>
            <person name="Yamazaki S."/>
            <person name="Fujita N."/>
        </authorList>
    </citation>
    <scope>NUCLEOTIDE SEQUENCE [LARGE SCALE GENOMIC DNA]</scope>
    <source>
        <strain evidence="11 12">NBRC 100432</strain>
    </source>
</reference>
<keyword evidence="4" id="KW-0808">Transferase</keyword>
<dbReference type="InterPro" id="IPR014030">
    <property type="entry name" value="Ketoacyl_synth_N"/>
</dbReference>
<dbReference type="InterPro" id="IPR057326">
    <property type="entry name" value="KR_dom"/>
</dbReference>
<keyword evidence="6" id="KW-0511">Multifunctional enzyme</keyword>
<dbReference type="GO" id="GO:0031177">
    <property type="term" value="F:phosphopantetheine binding"/>
    <property type="evidence" value="ECO:0007669"/>
    <property type="project" value="InterPro"/>
</dbReference>
<sequence length="1576" mass="166071">MTTPTAEEKLRLYLKRVTQELQNTRQRLEQATAGQTEPIAITSMACRYPGGVRSPEDLWELVDGGVDAVGEFPGNRGWPADLHRSDPDTPGASLTGQGGFLYDADKFDAAFFNIGEREAIAVDPQQRVMLELSWELLERAKIVPSSLRGSATGVFTGVMYYDYGTQIAPGTAQDGYVVIGSAASVVSGRIAYSLGVTGPAISVDTACSSSLVAVDQAMSALRNGEIDLAIAGGVTVMSTPTTFVDFTKQRALSPDGRCRSFSAEANGTGWSEGAGLLLLERLSDAERNGHEIHGVLRSCAVNQDGRSSQLTAPHGPSQERVLRAALDQAGLSPEDINVIEAHGTGTSLGDPIEIGAIAAVFGQGRSTDDPLYIGSLKSNIGHSQAAAGVGGIIKMTMAIKNERLPRTLHSEKPSHHIDWESIPLRLLQEPRDWPSHETPRRAGISSFGISGTNAHVVLEEAPHETAPLAESVDDTSGPIHIWPLSGHDQAALRAQASKLLPHVTIDGEQRPADFARALATTRTTFRHRAAVTGRTIADLVVGLEAVATSQDHPGSHHGTPRDGALTFMFSGQGSQRPGAGVALLEYPVFRETFEKICHRIDDLMAGTADVSLRSVALDGATDDSGGAWIDHTLFTQPALFALEVATAELLESWGIRPDFVIGHSIGELAAAHVAGVLSRDDACRLVAARATAMDSAAQEGLMIAVGADSATVLARIGDAHGVDLAAENAPGSTVISGGADSVAAVADSLRADGYKTKILNTSHAFHSAHMDPIVDEFLSTATELEYRRPTIPIVSNLTGEFVDTAMDAAYWARHLRRPVRFADGIRTVHAAGTALLVEVGPGQVLTALAAETVGSATSATTSGGQPPVTISTLPIGPAADDAILAAVAELHVNGRSPEWTSILGEGTAADLPTYAFQRQRFWPATSYRTGPESTTDDGWNYHVEFHDIDAPAVERQPGHWLVIDHVGQMPRATAVAERLDRAGATTVTVEVNAEQIADSDSLATLVSSVTDHRSPAGIVSLLALGDGDRADNRPGAHDLYPTVALTRAMDLAGLQTRLWAVTSGAVTATRIDRTASPAQSLVWGFGSVAAVELPHVWAGVIDINDLSDTTSLDAATGVMTSRRNPETEIALRSGRVLARRLVREPAADVAPGWQPDPDGTILITGGLGALGIATARWLAAAGARHLVLVSRRGPETPGVDAVVDELGATGVATTVVACDISDRGQVQQVVDAISPDHPLTAVFHTAAALDDSAIGAIDADRVRAALEAKARGAVNLHDATTGIPLTAFVTYSSIAGLCGIPGQANYAPANAFLDALATYRSQRELPATSISWGLWDGDGIIDDAGAQRAALFGFRPMDPALAVESLGRVVGGARAHVAIADVDWKRLAERQHNALIAELGDFSTRIESAPGASWETVLTTDGDRMEAAILLISENVKAVQGAANSSEVDPDLSFSERGFDSITAVELRNRLRSVTGLPLSPAVLFDYPTPRAVAGHLLSVHGEDTLSPTAEVLGHIDQLETTLTDLDDSGLTEVRSRLRSLVAMLDDSRTSDFDTELSNTSDSELADFITKNLGIS</sequence>
<evidence type="ECO:0000313" key="11">
    <source>
        <dbReference type="EMBL" id="GAB20713.1"/>
    </source>
</evidence>
<keyword evidence="3" id="KW-0597">Phosphoprotein</keyword>
<dbReference type="OrthoDB" id="4369260at2"/>
<keyword evidence="5" id="KW-0045">Antibiotic biosynthesis</keyword>
<evidence type="ECO:0000256" key="3">
    <source>
        <dbReference type="ARBA" id="ARBA00022553"/>
    </source>
</evidence>
<accession>H0R6L2</accession>
<dbReference type="Proteomes" id="UP000035034">
    <property type="component" value="Unassembled WGS sequence"/>
</dbReference>
<dbReference type="SUPFAM" id="SSF51735">
    <property type="entry name" value="NAD(P)-binding Rossmann-fold domains"/>
    <property type="match status" value="2"/>
</dbReference>
<dbReference type="Pfam" id="PF00550">
    <property type="entry name" value="PP-binding"/>
    <property type="match status" value="1"/>
</dbReference>
<dbReference type="Gene3D" id="3.40.47.10">
    <property type="match status" value="1"/>
</dbReference>
<dbReference type="Gene3D" id="3.40.366.10">
    <property type="entry name" value="Malonyl-Coenzyme A Acyl Carrier Protein, domain 2"/>
    <property type="match status" value="1"/>
</dbReference>
<evidence type="ECO:0000256" key="5">
    <source>
        <dbReference type="ARBA" id="ARBA00023194"/>
    </source>
</evidence>
<evidence type="ECO:0000256" key="6">
    <source>
        <dbReference type="ARBA" id="ARBA00023268"/>
    </source>
</evidence>
<feature type="domain" description="Carrier" evidence="9">
    <location>
        <begin position="1426"/>
        <end position="1501"/>
    </location>
</feature>
<evidence type="ECO:0000259" key="10">
    <source>
        <dbReference type="PROSITE" id="PS52004"/>
    </source>
</evidence>
<feature type="domain" description="Ketosynthase family 3 (KS3)" evidence="10">
    <location>
        <begin position="36"/>
        <end position="460"/>
    </location>
</feature>
<dbReference type="InterPro" id="IPR016035">
    <property type="entry name" value="Acyl_Trfase/lysoPLipase"/>
</dbReference>
<evidence type="ECO:0000256" key="7">
    <source>
        <dbReference type="ARBA" id="ARBA00023315"/>
    </source>
</evidence>
<dbReference type="SUPFAM" id="SSF47336">
    <property type="entry name" value="ACP-like"/>
    <property type="match status" value="1"/>
</dbReference>
<dbReference type="RefSeq" id="WP_007320048.1">
    <property type="nucleotide sequence ID" value="NZ_BAEH01000125.1"/>
</dbReference>
<dbReference type="Gene3D" id="3.30.70.3290">
    <property type="match status" value="1"/>
</dbReference>
<dbReference type="SMART" id="SM00825">
    <property type="entry name" value="PKS_KS"/>
    <property type="match status" value="1"/>
</dbReference>
<dbReference type="SUPFAM" id="SSF55048">
    <property type="entry name" value="Probable ACP-binding domain of malonyl-CoA ACP transacylase"/>
    <property type="match status" value="1"/>
</dbReference>
<dbReference type="InterPro" id="IPR014043">
    <property type="entry name" value="Acyl_transferase_dom"/>
</dbReference>
<dbReference type="GO" id="GO:0033068">
    <property type="term" value="P:macrolide biosynthetic process"/>
    <property type="evidence" value="ECO:0007669"/>
    <property type="project" value="UniProtKB-ARBA"/>
</dbReference>
<dbReference type="Gene3D" id="1.10.1200.10">
    <property type="entry name" value="ACP-like"/>
    <property type="match status" value="1"/>
</dbReference>
<dbReference type="CDD" id="cd08952">
    <property type="entry name" value="KR_1_SDR_x"/>
    <property type="match status" value="1"/>
</dbReference>
<dbReference type="InterPro" id="IPR036736">
    <property type="entry name" value="ACP-like_sf"/>
</dbReference>
<evidence type="ECO:0000256" key="2">
    <source>
        <dbReference type="ARBA" id="ARBA00022450"/>
    </source>
</evidence>
<organism evidence="11 12">
    <name type="scientific">Gordonia effusa NBRC 100432</name>
    <dbReference type="NCBI Taxonomy" id="1077974"/>
    <lineage>
        <taxon>Bacteria</taxon>
        <taxon>Bacillati</taxon>
        <taxon>Actinomycetota</taxon>
        <taxon>Actinomycetes</taxon>
        <taxon>Mycobacteriales</taxon>
        <taxon>Gordoniaceae</taxon>
        <taxon>Gordonia</taxon>
    </lineage>
</organism>
<dbReference type="PANTHER" id="PTHR43775">
    <property type="entry name" value="FATTY ACID SYNTHASE"/>
    <property type="match status" value="1"/>
</dbReference>
<evidence type="ECO:0000256" key="4">
    <source>
        <dbReference type="ARBA" id="ARBA00022679"/>
    </source>
</evidence>
<dbReference type="InterPro" id="IPR014031">
    <property type="entry name" value="Ketoacyl_synth_C"/>
</dbReference>
<dbReference type="PROSITE" id="PS52004">
    <property type="entry name" value="KS3_2"/>
    <property type="match status" value="1"/>
</dbReference>
<dbReference type="InterPro" id="IPR032821">
    <property type="entry name" value="PKS_assoc"/>
</dbReference>
<dbReference type="CDD" id="cd00833">
    <property type="entry name" value="PKS"/>
    <property type="match status" value="1"/>
</dbReference>
<dbReference type="Pfam" id="PF00109">
    <property type="entry name" value="ketoacyl-synt"/>
    <property type="match status" value="1"/>
</dbReference>
<dbReference type="STRING" id="1077974.GOEFS_125_00020"/>
<evidence type="ECO:0000259" key="9">
    <source>
        <dbReference type="PROSITE" id="PS50075"/>
    </source>
</evidence>
<dbReference type="SUPFAM" id="SSF52151">
    <property type="entry name" value="FabD/lysophospholipase-like"/>
    <property type="match status" value="1"/>
</dbReference>
<keyword evidence="7" id="KW-0012">Acyltransferase</keyword>
<dbReference type="InterPro" id="IPR020841">
    <property type="entry name" value="PKS_Beta-ketoAc_synthase_dom"/>
</dbReference>